<evidence type="ECO:0000313" key="5">
    <source>
        <dbReference type="EMBL" id="MCH6468656.1"/>
    </source>
</evidence>
<dbReference type="RefSeq" id="WP_241050563.1">
    <property type="nucleotide sequence ID" value="NZ_JAKZBV010000001.1"/>
</dbReference>
<proteinExistence type="inferred from homology"/>
<comment type="similarity">
    <text evidence="1">Belongs to the bacterial solute-binding protein 7 family.</text>
</comment>
<sequence length="343" mass="36011">MMRRAGWISALAAASVTALALAGCSGGAAASGSSTVEVKLSIPDPIGSSVGMAAQHFADEVKAKSNGSVKVTVIPNGTSFGGDQNAAVSRVQSGSLDAVILSTSVYAATDKKMNAVSLPYLFSSVDQEVKYLDGAPGKELLSDLAQSGTKGLAMLSRTPREVTNSVRPIQTPDDLKGLKIRVPGNPLWTKFFSAVGASPTPMNFSEVYTALQTGAINGQENPVEVPATNKFAEVQKYLSMTNHMSDAFVLAISDKKWNSLDSKDQQALQASADDTAAFKTKNDAQLADTQVKQLESQGMKVNDLSPEGAAQFKTIARSLYPQFADTVGGADFLKTTVDFVDGQ</sequence>
<dbReference type="Pfam" id="PF03480">
    <property type="entry name" value="DctP"/>
    <property type="match status" value="1"/>
</dbReference>
<feature type="chain" id="PRO_5046741011" evidence="4">
    <location>
        <begin position="23"/>
        <end position="343"/>
    </location>
</feature>
<dbReference type="PANTHER" id="PTHR33376:SF7">
    <property type="entry name" value="C4-DICARBOXYLATE-BINDING PROTEIN DCTB"/>
    <property type="match status" value="1"/>
</dbReference>
<accession>A0ABS9TWB1</accession>
<dbReference type="Gene3D" id="3.40.190.170">
    <property type="entry name" value="Bacterial extracellular solute-binding protein, family 7"/>
    <property type="match status" value="1"/>
</dbReference>
<gene>
    <name evidence="5" type="ORF">L0M17_01420</name>
</gene>
<dbReference type="Proteomes" id="UP001202922">
    <property type="component" value="Unassembled WGS sequence"/>
</dbReference>
<dbReference type="EMBL" id="JAKZBV010000001">
    <property type="protein sequence ID" value="MCH6468656.1"/>
    <property type="molecule type" value="Genomic_DNA"/>
</dbReference>
<evidence type="ECO:0000256" key="4">
    <source>
        <dbReference type="SAM" id="SignalP"/>
    </source>
</evidence>
<reference evidence="5 6" key="1">
    <citation type="submission" date="2022-03" db="EMBL/GenBank/DDBJ databases">
        <title>Sinomonas sp. isolated from a soil.</title>
        <authorList>
            <person name="Han J."/>
            <person name="Kim D.-U."/>
        </authorList>
    </citation>
    <scope>NUCLEOTIDE SEQUENCE [LARGE SCALE GENOMIC DNA]</scope>
    <source>
        <strain evidence="5 6">5-5</strain>
    </source>
</reference>
<dbReference type="InterPro" id="IPR038404">
    <property type="entry name" value="TRAP_DctP_sf"/>
</dbReference>
<dbReference type="SUPFAM" id="SSF53850">
    <property type="entry name" value="Periplasmic binding protein-like II"/>
    <property type="match status" value="1"/>
</dbReference>
<name>A0ABS9TWB1_9MICC</name>
<evidence type="ECO:0000256" key="2">
    <source>
        <dbReference type="ARBA" id="ARBA00022448"/>
    </source>
</evidence>
<evidence type="ECO:0000256" key="3">
    <source>
        <dbReference type="ARBA" id="ARBA00022729"/>
    </source>
</evidence>
<comment type="caution">
    <text evidence="5">The sequence shown here is derived from an EMBL/GenBank/DDBJ whole genome shotgun (WGS) entry which is preliminary data.</text>
</comment>
<keyword evidence="6" id="KW-1185">Reference proteome</keyword>
<dbReference type="NCBIfam" id="TIGR00787">
    <property type="entry name" value="dctP"/>
    <property type="match status" value="1"/>
</dbReference>
<protein>
    <submittedName>
        <fullName evidence="5">DctP family TRAP transporter solute-binding subunit</fullName>
    </submittedName>
</protein>
<evidence type="ECO:0000256" key="1">
    <source>
        <dbReference type="ARBA" id="ARBA00009023"/>
    </source>
</evidence>
<dbReference type="NCBIfam" id="NF037995">
    <property type="entry name" value="TRAP_S1"/>
    <property type="match status" value="1"/>
</dbReference>
<feature type="signal peptide" evidence="4">
    <location>
        <begin position="1"/>
        <end position="22"/>
    </location>
</feature>
<keyword evidence="2" id="KW-0813">Transport</keyword>
<dbReference type="InterPro" id="IPR004682">
    <property type="entry name" value="TRAP_DctP"/>
</dbReference>
<dbReference type="PROSITE" id="PS51257">
    <property type="entry name" value="PROKAR_LIPOPROTEIN"/>
    <property type="match status" value="1"/>
</dbReference>
<dbReference type="PIRSF" id="PIRSF006470">
    <property type="entry name" value="DctB"/>
    <property type="match status" value="1"/>
</dbReference>
<dbReference type="PANTHER" id="PTHR33376">
    <property type="match status" value="1"/>
</dbReference>
<dbReference type="InterPro" id="IPR018389">
    <property type="entry name" value="DctP_fam"/>
</dbReference>
<evidence type="ECO:0000313" key="6">
    <source>
        <dbReference type="Proteomes" id="UP001202922"/>
    </source>
</evidence>
<organism evidence="5 6">
    <name type="scientific">Sinomonas terrae</name>
    <dbReference type="NCBI Taxonomy" id="2908838"/>
    <lineage>
        <taxon>Bacteria</taxon>
        <taxon>Bacillati</taxon>
        <taxon>Actinomycetota</taxon>
        <taxon>Actinomycetes</taxon>
        <taxon>Micrococcales</taxon>
        <taxon>Micrococcaceae</taxon>
        <taxon>Sinomonas</taxon>
    </lineage>
</organism>
<keyword evidence="3 4" id="KW-0732">Signal</keyword>